<dbReference type="Pfam" id="PF00576">
    <property type="entry name" value="Transthyretin"/>
    <property type="match status" value="1"/>
</dbReference>
<gene>
    <name evidence="2" type="ORF">POCULU_LOCUS6363</name>
</gene>
<evidence type="ECO:0000313" key="3">
    <source>
        <dbReference type="Proteomes" id="UP000789572"/>
    </source>
</evidence>
<keyword evidence="3" id="KW-1185">Reference proteome</keyword>
<dbReference type="InterPro" id="IPR036817">
    <property type="entry name" value="Transthyretin/HIU_hydrolase_sf"/>
</dbReference>
<dbReference type="OrthoDB" id="10265230at2759"/>
<reference evidence="2" key="1">
    <citation type="submission" date="2021-06" db="EMBL/GenBank/DDBJ databases">
        <authorList>
            <person name="Kallberg Y."/>
            <person name="Tangrot J."/>
            <person name="Rosling A."/>
        </authorList>
    </citation>
    <scope>NUCLEOTIDE SEQUENCE</scope>
    <source>
        <strain evidence="2">IA702</strain>
    </source>
</reference>
<dbReference type="Gene3D" id="2.60.40.180">
    <property type="entry name" value="Transthyretin/hydroxyisourate hydrolase domain"/>
    <property type="match status" value="1"/>
</dbReference>
<dbReference type="SUPFAM" id="SSF49472">
    <property type="entry name" value="Transthyretin (synonym: prealbumin)"/>
    <property type="match status" value="1"/>
</dbReference>
<dbReference type="Proteomes" id="UP000789572">
    <property type="component" value="Unassembled WGS sequence"/>
</dbReference>
<dbReference type="AlphaFoldDB" id="A0A9N9G3Z7"/>
<feature type="domain" description="Transthyretin/hydroxyisourate hydrolase" evidence="1">
    <location>
        <begin position="17"/>
        <end position="122"/>
    </location>
</feature>
<sequence length="122" mass="13864">MSANIQIEQTTSTYSPITCHVLDSSCGRPASGIRVQLELKSPPETNNKTEDTWGFIAEGETNNDGRIPNLINPDLLPPDWKKSLKLFDYGDGPPAKAIFRITFYTKEYFDKLKQKTFYPYVQ</sequence>
<organism evidence="2 3">
    <name type="scientific">Paraglomus occultum</name>
    <dbReference type="NCBI Taxonomy" id="144539"/>
    <lineage>
        <taxon>Eukaryota</taxon>
        <taxon>Fungi</taxon>
        <taxon>Fungi incertae sedis</taxon>
        <taxon>Mucoromycota</taxon>
        <taxon>Glomeromycotina</taxon>
        <taxon>Glomeromycetes</taxon>
        <taxon>Paraglomerales</taxon>
        <taxon>Paraglomeraceae</taxon>
        <taxon>Paraglomus</taxon>
    </lineage>
</organism>
<accession>A0A9N9G3Z7</accession>
<dbReference type="EMBL" id="CAJVPJ010001152">
    <property type="protein sequence ID" value="CAG8578488.1"/>
    <property type="molecule type" value="Genomic_DNA"/>
</dbReference>
<comment type="caution">
    <text evidence="2">The sequence shown here is derived from an EMBL/GenBank/DDBJ whole genome shotgun (WGS) entry which is preliminary data.</text>
</comment>
<dbReference type="PROSITE" id="PS00768">
    <property type="entry name" value="TRANSTHYRETIN_1"/>
    <property type="match status" value="1"/>
</dbReference>
<proteinExistence type="predicted"/>
<protein>
    <submittedName>
        <fullName evidence="2">10385_t:CDS:1</fullName>
    </submittedName>
</protein>
<dbReference type="InterPro" id="IPR023416">
    <property type="entry name" value="Transthyretin/HIU_hydrolase_d"/>
</dbReference>
<dbReference type="PANTHER" id="PTHR10395">
    <property type="entry name" value="URICASE AND TRANSTHYRETIN-RELATED"/>
    <property type="match status" value="1"/>
</dbReference>
<dbReference type="InterPro" id="IPR023418">
    <property type="entry name" value="Thyroxine_BS"/>
</dbReference>
<evidence type="ECO:0000259" key="1">
    <source>
        <dbReference type="Pfam" id="PF00576"/>
    </source>
</evidence>
<feature type="non-terminal residue" evidence="2">
    <location>
        <position position="122"/>
    </location>
</feature>
<dbReference type="GO" id="GO:0006144">
    <property type="term" value="P:purine nucleobase metabolic process"/>
    <property type="evidence" value="ECO:0007669"/>
    <property type="project" value="TreeGrafter"/>
</dbReference>
<evidence type="ECO:0000313" key="2">
    <source>
        <dbReference type="EMBL" id="CAG8578488.1"/>
    </source>
</evidence>
<dbReference type="PANTHER" id="PTHR10395:SF7">
    <property type="entry name" value="5-HYDROXYISOURATE HYDROLASE"/>
    <property type="match status" value="1"/>
</dbReference>
<name>A0A9N9G3Z7_9GLOM</name>